<keyword evidence="4" id="KW-0560">Oxidoreductase</keyword>
<dbReference type="GO" id="GO:0071949">
    <property type="term" value="F:FAD binding"/>
    <property type="evidence" value="ECO:0007669"/>
    <property type="project" value="InterPro"/>
</dbReference>
<keyword evidence="5" id="KW-1185">Reference proteome</keyword>
<reference evidence="4 5" key="1">
    <citation type="submission" date="2019-11" db="EMBL/GenBank/DDBJ databases">
        <title>Type strains purchased from KCTC, JCM and DSMZ.</title>
        <authorList>
            <person name="Lu H."/>
        </authorList>
    </citation>
    <scope>NUCLEOTIDE SEQUENCE [LARGE SCALE GENOMIC DNA]</scope>
    <source>
        <strain evidence="4 5">KCTC 42409</strain>
    </source>
</reference>
<dbReference type="PANTHER" id="PTHR11748">
    <property type="entry name" value="D-LACTATE DEHYDROGENASE"/>
    <property type="match status" value="1"/>
</dbReference>
<dbReference type="EMBL" id="WNLA01000003">
    <property type="protein sequence ID" value="MTW01964.1"/>
    <property type="molecule type" value="Genomic_DNA"/>
</dbReference>
<dbReference type="Pfam" id="PF01565">
    <property type="entry name" value="FAD_binding_4"/>
    <property type="match status" value="1"/>
</dbReference>
<keyword evidence="2" id="KW-0274">FAD</keyword>
<dbReference type="Gene3D" id="3.30.465.10">
    <property type="match status" value="1"/>
</dbReference>
<evidence type="ECO:0000313" key="4">
    <source>
        <dbReference type="EMBL" id="MTW01964.1"/>
    </source>
</evidence>
<dbReference type="EC" id="1.1.99.14" evidence="4"/>
<evidence type="ECO:0000256" key="2">
    <source>
        <dbReference type="ARBA" id="ARBA00022827"/>
    </source>
</evidence>
<accession>A0A6L6PXS5</accession>
<proteinExistence type="predicted"/>
<protein>
    <submittedName>
        <fullName evidence="4">Glycolate oxidase subunit GlcE</fullName>
        <ecNumber evidence="4">1.1.99.14</ecNumber>
    </submittedName>
</protein>
<dbReference type="SUPFAM" id="SSF56176">
    <property type="entry name" value="FAD-binding/transporter-associated domain-like"/>
    <property type="match status" value="1"/>
</dbReference>
<name>A0A6L6PXS5_9BURK</name>
<dbReference type="PROSITE" id="PS51387">
    <property type="entry name" value="FAD_PCMH"/>
    <property type="match status" value="1"/>
</dbReference>
<dbReference type="AlphaFoldDB" id="A0A6L6PXS5"/>
<sequence>MAMLEEFRERLREATANQQPLRFRGGGTKDWYGGPLTGDVLQTAGYAGVVDYEPSELVITARCGTRLADIEALLAQHGQMLAFEPPRFGAASTIGGVVAAGLSGPRRMAAGSVRDFVLGAKLVNGAGDVLNFGGQVMKNVAGYDVSRLLAGSMGTLGLIAEVSLKVLPLPVREATLHMPLDEIAALRALNEWGGQPLPLSASCWHGGVLSVRLSGAESAVAAAIGTLGVQAAVMPERDAQALWSSLRDHTHAFFDTPHLWRLAVPPHASAIILKGESLIEWGGGQRWLRADAVRAGDIRRTVAASGGHATLFRTADKSVPAFHPKAPALALLNRRVKQAFDPAGIFNPGRLGEPHAN</sequence>
<feature type="domain" description="FAD-binding PCMH-type" evidence="3">
    <location>
        <begin position="1"/>
        <end position="169"/>
    </location>
</feature>
<dbReference type="Gene3D" id="1.10.45.10">
    <property type="entry name" value="Vanillyl-alcohol Oxidase, Chain A, domain 4"/>
    <property type="match status" value="1"/>
</dbReference>
<dbReference type="OrthoDB" id="9811557at2"/>
<evidence type="ECO:0000256" key="1">
    <source>
        <dbReference type="ARBA" id="ARBA00022630"/>
    </source>
</evidence>
<dbReference type="InterPro" id="IPR016166">
    <property type="entry name" value="FAD-bd_PCMH"/>
</dbReference>
<dbReference type="InterPro" id="IPR016169">
    <property type="entry name" value="FAD-bd_PCMH_sub2"/>
</dbReference>
<dbReference type="InterPro" id="IPR036318">
    <property type="entry name" value="FAD-bd_PCMH-like_sf"/>
</dbReference>
<dbReference type="Proteomes" id="UP000484015">
    <property type="component" value="Unassembled WGS sequence"/>
</dbReference>
<dbReference type="InterPro" id="IPR006094">
    <property type="entry name" value="Oxid_FAD_bind_N"/>
</dbReference>
<dbReference type="SUPFAM" id="SSF55103">
    <property type="entry name" value="FAD-linked oxidases, C-terminal domain"/>
    <property type="match status" value="1"/>
</dbReference>
<comment type="caution">
    <text evidence="4">The sequence shown here is derived from an EMBL/GenBank/DDBJ whole genome shotgun (WGS) entry which is preliminary data.</text>
</comment>
<dbReference type="NCBIfam" id="NF008439">
    <property type="entry name" value="PRK11282.1"/>
    <property type="match status" value="1"/>
</dbReference>
<gene>
    <name evidence="4" type="primary">glcE</name>
    <name evidence="4" type="ORF">GM668_07660</name>
</gene>
<dbReference type="GO" id="GO:0019154">
    <property type="term" value="F:glycolate dehydrogenase activity"/>
    <property type="evidence" value="ECO:0007669"/>
    <property type="project" value="UniProtKB-EC"/>
</dbReference>
<dbReference type="InterPro" id="IPR016164">
    <property type="entry name" value="FAD-linked_Oxase-like_C"/>
</dbReference>
<keyword evidence="1" id="KW-0285">Flavoprotein</keyword>
<dbReference type="InterPro" id="IPR016171">
    <property type="entry name" value="Vanillyl_alc_oxidase_C-sub2"/>
</dbReference>
<organism evidence="4 5">
    <name type="scientific">Pseudoduganella ginsengisoli</name>
    <dbReference type="NCBI Taxonomy" id="1462440"/>
    <lineage>
        <taxon>Bacteria</taxon>
        <taxon>Pseudomonadati</taxon>
        <taxon>Pseudomonadota</taxon>
        <taxon>Betaproteobacteria</taxon>
        <taxon>Burkholderiales</taxon>
        <taxon>Oxalobacteraceae</taxon>
        <taxon>Telluria group</taxon>
        <taxon>Pseudoduganella</taxon>
    </lineage>
</organism>
<evidence type="ECO:0000313" key="5">
    <source>
        <dbReference type="Proteomes" id="UP000484015"/>
    </source>
</evidence>
<evidence type="ECO:0000259" key="3">
    <source>
        <dbReference type="PROSITE" id="PS51387"/>
    </source>
</evidence>
<dbReference type="RefSeq" id="WP_155438350.1">
    <property type="nucleotide sequence ID" value="NZ_WNLA01000003.1"/>
</dbReference>
<dbReference type="PANTHER" id="PTHR11748:SF103">
    <property type="entry name" value="GLYCOLATE OXIDASE SUBUNIT GLCE"/>
    <property type="match status" value="1"/>
</dbReference>